<evidence type="ECO:0000256" key="15">
    <source>
        <dbReference type="PROSITE-ProRule" id="PRU00898"/>
    </source>
</evidence>
<keyword evidence="20" id="KW-1185">Reference proteome</keyword>
<accession>A0ABD0LYY7</accession>
<comment type="subcellular location">
    <subcellularLocation>
        <location evidence="2">Cell membrane</location>
        <topology evidence="2">Multi-pass membrane protein</topology>
    </subcellularLocation>
    <subcellularLocation>
        <location evidence="1">Cytoplasm</location>
    </subcellularLocation>
</comment>
<dbReference type="InterPro" id="IPR046341">
    <property type="entry name" value="SET_dom_sf"/>
</dbReference>
<evidence type="ECO:0000256" key="11">
    <source>
        <dbReference type="ARBA" id="ARBA00023180"/>
    </source>
</evidence>
<name>A0ABD0LYY7_9CAEN</name>
<evidence type="ECO:0000256" key="7">
    <source>
        <dbReference type="ARBA" id="ARBA00022989"/>
    </source>
</evidence>
<evidence type="ECO:0000256" key="8">
    <source>
        <dbReference type="ARBA" id="ARBA00023065"/>
    </source>
</evidence>
<keyword evidence="10" id="KW-0675">Receptor</keyword>
<dbReference type="InterPro" id="IPR001320">
    <property type="entry name" value="Iontro_rcpt_C"/>
</dbReference>
<keyword evidence="8" id="KW-0406">Ion transport</keyword>
<feature type="transmembrane region" description="Helical" evidence="17">
    <location>
        <begin position="1173"/>
        <end position="1197"/>
    </location>
</feature>
<evidence type="ECO:0000313" key="20">
    <source>
        <dbReference type="Proteomes" id="UP001519460"/>
    </source>
</evidence>
<dbReference type="GO" id="GO:0034220">
    <property type="term" value="P:monoatomic ion transmembrane transport"/>
    <property type="evidence" value="ECO:0007669"/>
    <property type="project" value="UniProtKB-KW"/>
</dbReference>
<feature type="region of interest" description="Disordered" evidence="16">
    <location>
        <begin position="1"/>
        <end position="35"/>
    </location>
</feature>
<keyword evidence="3" id="KW-0813">Transport</keyword>
<evidence type="ECO:0000313" key="19">
    <source>
        <dbReference type="EMBL" id="KAK7504177.1"/>
    </source>
</evidence>
<dbReference type="SUPFAM" id="SSF81822">
    <property type="entry name" value="RuBisCo LSMT C-terminal, substrate-binding domain"/>
    <property type="match status" value="1"/>
</dbReference>
<evidence type="ECO:0000256" key="12">
    <source>
        <dbReference type="ARBA" id="ARBA00023203"/>
    </source>
</evidence>
<keyword evidence="5" id="KW-0963">Cytoplasm</keyword>
<keyword evidence="14" id="KW-0407">Ion channel</keyword>
<dbReference type="Pfam" id="PF09273">
    <property type="entry name" value="Rubis-subs-bind"/>
    <property type="match status" value="1"/>
</dbReference>
<evidence type="ECO:0000256" key="13">
    <source>
        <dbReference type="ARBA" id="ARBA00023286"/>
    </source>
</evidence>
<keyword evidence="15" id="KW-0808">Transferase</keyword>
<feature type="transmembrane region" description="Helical" evidence="17">
    <location>
        <begin position="889"/>
        <end position="911"/>
    </location>
</feature>
<evidence type="ECO:0000256" key="6">
    <source>
        <dbReference type="ARBA" id="ARBA00022692"/>
    </source>
</evidence>
<evidence type="ECO:0000256" key="1">
    <source>
        <dbReference type="ARBA" id="ARBA00004496"/>
    </source>
</evidence>
<dbReference type="Gene3D" id="3.90.1420.10">
    <property type="entry name" value="Rubisco LSMT, substrate-binding domain"/>
    <property type="match status" value="1"/>
</dbReference>
<feature type="transmembrane region" description="Helical" evidence="17">
    <location>
        <begin position="1361"/>
        <end position="1385"/>
    </location>
</feature>
<dbReference type="GO" id="GO:0050906">
    <property type="term" value="P:detection of stimulus involved in sensory perception"/>
    <property type="evidence" value="ECO:0007669"/>
    <property type="project" value="UniProtKB-ARBA"/>
</dbReference>
<dbReference type="GO" id="GO:0032259">
    <property type="term" value="P:methylation"/>
    <property type="evidence" value="ECO:0007669"/>
    <property type="project" value="UniProtKB-KW"/>
</dbReference>
<dbReference type="InterPro" id="IPR052192">
    <property type="entry name" value="Insect_Ionotropic_Sensory_Rcpt"/>
</dbReference>
<keyword evidence="12" id="KW-0009">Actin-binding</keyword>
<dbReference type="GO" id="GO:0003779">
    <property type="term" value="F:actin binding"/>
    <property type="evidence" value="ECO:0007669"/>
    <property type="project" value="UniProtKB-KW"/>
</dbReference>
<keyword evidence="15" id="KW-0949">S-adenosyl-L-methionine</keyword>
<organism evidence="19 20">
    <name type="scientific">Batillaria attramentaria</name>
    <dbReference type="NCBI Taxonomy" id="370345"/>
    <lineage>
        <taxon>Eukaryota</taxon>
        <taxon>Metazoa</taxon>
        <taxon>Spiralia</taxon>
        <taxon>Lophotrochozoa</taxon>
        <taxon>Mollusca</taxon>
        <taxon>Gastropoda</taxon>
        <taxon>Caenogastropoda</taxon>
        <taxon>Sorbeoconcha</taxon>
        <taxon>Cerithioidea</taxon>
        <taxon>Batillariidae</taxon>
        <taxon>Batillaria</taxon>
    </lineage>
</organism>
<dbReference type="InterPro" id="IPR025785">
    <property type="entry name" value="SETD3"/>
</dbReference>
<keyword evidence="13" id="KW-1071">Ligand-gated ion channel</keyword>
<dbReference type="SMART" id="SM00079">
    <property type="entry name" value="PBPe"/>
    <property type="match status" value="1"/>
</dbReference>
<dbReference type="InterPro" id="IPR015353">
    <property type="entry name" value="Rubisco_LSMT_subst-bd"/>
</dbReference>
<evidence type="ECO:0000256" key="4">
    <source>
        <dbReference type="ARBA" id="ARBA00022475"/>
    </source>
</evidence>
<evidence type="ECO:0000256" key="16">
    <source>
        <dbReference type="SAM" id="MobiDB-lite"/>
    </source>
</evidence>
<dbReference type="Gene3D" id="3.90.1410.10">
    <property type="entry name" value="set domain protein methyltransferase, domain 1"/>
    <property type="match status" value="1"/>
</dbReference>
<keyword evidence="11" id="KW-0325">Glycoprotein</keyword>
<dbReference type="PANTHER" id="PTHR42643:SF24">
    <property type="entry name" value="IONOTROPIC RECEPTOR 60A"/>
    <property type="match status" value="1"/>
</dbReference>
<dbReference type="InterPro" id="IPR019594">
    <property type="entry name" value="Glu/Gly-bd"/>
</dbReference>
<evidence type="ECO:0000256" key="14">
    <source>
        <dbReference type="ARBA" id="ARBA00023303"/>
    </source>
</evidence>
<dbReference type="InterPro" id="IPR001214">
    <property type="entry name" value="SET_dom"/>
</dbReference>
<evidence type="ECO:0000259" key="18">
    <source>
        <dbReference type="PROSITE" id="PS50280"/>
    </source>
</evidence>
<feature type="transmembrane region" description="Helical" evidence="17">
    <location>
        <begin position="1433"/>
        <end position="1452"/>
    </location>
</feature>
<gene>
    <name evidence="19" type="ORF">BaRGS_00004481</name>
</gene>
<comment type="similarity">
    <text evidence="15">Belongs to the class V-like SAM-binding methyltransferase superfamily. SETD3 actin-histidine methyltransferase family.</text>
</comment>
<sequence>MGRKNKRGGGGGGAKAAPQASGGKEGDAAPALSKSAKREVTELIAQLLEICSKPPSSGAKELEDYPEIHGLVEKIRKIQSTVQRTPGNREDAFPTFFEWLHNNGVDTSAVEIQMFPGYGHGLKAARDVKESELLLKIPRSLMLTVDSALKSPLGEVIKDDKILQVMPNVTLAMHLLLELYTPDSFWKPYIDTLPPDYTTPLYFTPEELQYLKGSPTLGNSITQYRSIARQYAYFYRLLQKHPAASKLPLKDNFTFDDYRWAVSTVMTRQNLIPKKDDGDKKTFGLMPLWDMCNHANGIYNTDFDVEKDCSLCYSQQDVAAGEQIFMFYGPRSNGEFLVHNGFVYPENEHDRLCLKLGISKGDALLNMKSMVLRKINLSASRSFYLHRGECPVDGEMLAFLRVFCMDEDTLRSQFAEDADKEKLEGLKELETSVSKDNEEKVWAFLETRASLLLKSYPTTVQEDDAQLKQTDLPNTLRMALQLRVGEKRILQQTVAFAGRRKQAAKDSTDTPEASYVVTGSKLETTIDFTALDKGKMVVLCRWYSLLTYLVTAASDIYTQLQSNVLAKGKLLDIDGTRDIHHFQDSHISVQQRDVHHVVETVRIVGWTSAVLIYDHSLELEMLNKLTEMLSWERVKVSVIDISHRQWNNSSDVGSALSRLPFLHVVVLTSYNSTHWTFSKILDYGERSNTMHRTTFKSEWIVWVDDMQSRAFQQAAKAFENVAVVMRNQTDGRSLWTMTRNGNKVRLQFVASFPQATPLSRLQVFPNPAHGLTGRTLRVITKPWENFVVESGDGNASHFYGMCMDLLEELSATLNFSYTITGYQDRPWNHLIIDLEEKKADLLAVAMVLSHNRVEVADATTPFYYDDITLVYKQSESRFGIFKNPFQTDVYTLLCGSFCFVLCLLVCFETTVRWAGRSAKRTHTMAASGTGHVGEDETVAEDGSGGIWVHLPRTFFLLLAGILNRPMADTLKSRAGRVLVWAWLVLGVILASVFSSKLTSSLTLSSQSASLRSLAHLVELDSYTWGVLPDTAQETFLKESQLPAVKTFYERLLQFAKADPTVLAPDEEVHIQKCLNERYVFLEYRVEFKSQRKHHCELTSVPERIFPVGYTFFLQKGSPYTELMSQEIGRMFETGLMAHWESKWWPRTMGGSCGDGADVAGTERVIRLPALHTVFLLAVVGLCLAAITLTAECILTLTGSCSLWRLARAGDDVKLQWVSPLPATDPLYRLGVFPNPAHGLAGRTLRIITKSEPSQWLNFVVETGDGGTQQFRGLCIDLLEELAARLNFSYTLTGYQDRPWNELITDLAKKKADFVALSMVVSHSRRQIADATTPFYYDDITLVYKLPGRSFGSPSNPFRTHVYILLCGAFSLVLLLVSCFETTVGLLGNSTGERDIEEMEDCGRSVGNRIVEYSVLLFAGILNKPMEHRSVSHASRVLVWAWLLLGLVLASVYSSRLTSSMASGDQALPFTSLAQLVNLDSYTWGVLSDSALETFLKESQLPTVTTFYKKLQQFAQTDPTVLAGDIETHIAKCLNNQYVFLDYRVAYESLRENYCELTSVPERIFPVSYAFYLQKGSPYTELVSQEYVHNSVND</sequence>
<dbReference type="PROSITE" id="PS51565">
    <property type="entry name" value="SAM_MT85_SETD3"/>
    <property type="match status" value="1"/>
</dbReference>
<dbReference type="InterPro" id="IPR044428">
    <property type="entry name" value="SETD3_SET"/>
</dbReference>
<evidence type="ECO:0000256" key="9">
    <source>
        <dbReference type="ARBA" id="ARBA00023136"/>
    </source>
</evidence>
<feature type="domain" description="SET" evidence="18">
    <location>
        <begin position="108"/>
        <end position="329"/>
    </location>
</feature>
<dbReference type="Proteomes" id="UP001519460">
    <property type="component" value="Unassembled WGS sequence"/>
</dbReference>
<protein>
    <recommendedName>
        <fullName evidence="15">protein-histidine N-methyltransferase</fullName>
        <ecNumber evidence="15">2.1.1.85</ecNumber>
    </recommendedName>
</protein>
<dbReference type="SMART" id="SM00918">
    <property type="entry name" value="Lig_chan-Glu_bd"/>
    <property type="match status" value="2"/>
</dbReference>
<dbReference type="EC" id="2.1.1.85" evidence="15"/>
<dbReference type="SUPFAM" id="SSF82199">
    <property type="entry name" value="SET domain"/>
    <property type="match status" value="1"/>
</dbReference>
<dbReference type="Pfam" id="PF10613">
    <property type="entry name" value="Lig_chan-Glu_bd"/>
    <property type="match status" value="2"/>
</dbReference>
<proteinExistence type="inferred from homology"/>
<dbReference type="GO" id="GO:0005737">
    <property type="term" value="C:cytoplasm"/>
    <property type="evidence" value="ECO:0007669"/>
    <property type="project" value="UniProtKB-SubCell"/>
</dbReference>
<dbReference type="PANTHER" id="PTHR42643">
    <property type="entry name" value="IONOTROPIC RECEPTOR 20A-RELATED"/>
    <property type="match status" value="1"/>
</dbReference>
<evidence type="ECO:0000256" key="10">
    <source>
        <dbReference type="ARBA" id="ARBA00023170"/>
    </source>
</evidence>
<evidence type="ECO:0000256" key="5">
    <source>
        <dbReference type="ARBA" id="ARBA00022490"/>
    </source>
</evidence>
<keyword evidence="4" id="KW-1003">Cell membrane</keyword>
<dbReference type="SUPFAM" id="SSF53850">
    <property type="entry name" value="Periplasmic binding protein-like II"/>
    <property type="match status" value="2"/>
</dbReference>
<comment type="catalytic activity">
    <reaction evidence="15">
        <text>L-histidyl-[protein] + S-adenosyl-L-methionine = N(tele)-methyl-L-histidyl-[protein] + S-adenosyl-L-homocysteine + H(+)</text>
        <dbReference type="Rhea" id="RHEA:19369"/>
        <dbReference type="Rhea" id="RHEA-COMP:9745"/>
        <dbReference type="Rhea" id="RHEA-COMP:11600"/>
        <dbReference type="ChEBI" id="CHEBI:15378"/>
        <dbReference type="ChEBI" id="CHEBI:16367"/>
        <dbReference type="ChEBI" id="CHEBI:29979"/>
        <dbReference type="ChEBI" id="CHEBI:57856"/>
        <dbReference type="ChEBI" id="CHEBI:59789"/>
        <dbReference type="EC" id="2.1.1.85"/>
    </reaction>
</comment>
<evidence type="ECO:0000256" key="3">
    <source>
        <dbReference type="ARBA" id="ARBA00022448"/>
    </source>
</evidence>
<evidence type="ECO:0000256" key="17">
    <source>
        <dbReference type="SAM" id="Phobius"/>
    </source>
</evidence>
<keyword evidence="7 17" id="KW-1133">Transmembrane helix</keyword>
<dbReference type="GO" id="GO:0018064">
    <property type="term" value="F:protein-L-histidine N-tele-methyltransferase activity"/>
    <property type="evidence" value="ECO:0007669"/>
    <property type="project" value="UniProtKB-EC"/>
</dbReference>
<dbReference type="CDD" id="cd19176">
    <property type="entry name" value="SET_SETD3"/>
    <property type="match status" value="1"/>
</dbReference>
<feature type="transmembrane region" description="Helical" evidence="17">
    <location>
        <begin position="974"/>
        <end position="993"/>
    </location>
</feature>
<keyword evidence="15" id="KW-0489">Methyltransferase</keyword>
<dbReference type="Pfam" id="PF00856">
    <property type="entry name" value="SET"/>
    <property type="match status" value="1"/>
</dbReference>
<comment type="caution">
    <text evidence="19">The sequence shown here is derived from an EMBL/GenBank/DDBJ whole genome shotgun (WGS) entry which is preliminary data.</text>
</comment>
<dbReference type="GO" id="GO:0005886">
    <property type="term" value="C:plasma membrane"/>
    <property type="evidence" value="ECO:0007669"/>
    <property type="project" value="UniProtKB-SubCell"/>
</dbReference>
<dbReference type="EMBL" id="JACVVK020000016">
    <property type="protein sequence ID" value="KAK7504177.1"/>
    <property type="molecule type" value="Genomic_DNA"/>
</dbReference>
<dbReference type="InterPro" id="IPR036464">
    <property type="entry name" value="Rubisco_LSMT_subst-bd_sf"/>
</dbReference>
<dbReference type="Gene3D" id="3.40.190.10">
    <property type="entry name" value="Periplasmic binding protein-like II"/>
    <property type="match status" value="4"/>
</dbReference>
<keyword evidence="9 17" id="KW-0472">Membrane</keyword>
<evidence type="ECO:0000256" key="2">
    <source>
        <dbReference type="ARBA" id="ARBA00004651"/>
    </source>
</evidence>
<dbReference type="PROSITE" id="PS50280">
    <property type="entry name" value="SET"/>
    <property type="match status" value="1"/>
</dbReference>
<keyword evidence="6 17" id="KW-0812">Transmembrane</keyword>
<reference evidence="19 20" key="1">
    <citation type="journal article" date="2023" name="Sci. Data">
        <title>Genome assembly of the Korean intertidal mud-creeper Batillaria attramentaria.</title>
        <authorList>
            <person name="Patra A.K."/>
            <person name="Ho P.T."/>
            <person name="Jun S."/>
            <person name="Lee S.J."/>
            <person name="Kim Y."/>
            <person name="Won Y.J."/>
        </authorList>
    </citation>
    <scope>NUCLEOTIDE SEQUENCE [LARGE SCALE GENOMIC DNA]</scope>
    <source>
        <strain evidence="19">Wonlab-2016</strain>
    </source>
</reference>